<reference evidence="2 3" key="1">
    <citation type="submission" date="2014-10" db="EMBL/GenBank/DDBJ databases">
        <title>Whole Genome sequence of Corynebacterium auriscanis strain CIP 106629.</title>
        <authorList>
            <person name="Hassan S.S."/>
            <person name="Jamal S.B."/>
            <person name="Tiwari S."/>
            <person name="Oliveira L.D.C."/>
            <person name="Souza F."/>
            <person name="Mariano D.C."/>
            <person name="Almeida S."/>
            <person name="Dorella F."/>
            <person name="Pereira F."/>
            <person name="Carvalho A."/>
            <person name="Leal C.A."/>
            <person name="Soares S.D.C."/>
            <person name="Figueiredo H.C."/>
            <person name="Silva A."/>
            <person name="Azevedo V.A."/>
        </authorList>
    </citation>
    <scope>NUCLEOTIDE SEQUENCE [LARGE SCALE GENOMIC DNA]</scope>
    <source>
        <strain evidence="2 3">CIP 106629</strain>
    </source>
</reference>
<dbReference type="RefSeq" id="WP_035115972.1">
    <property type="nucleotide sequence ID" value="NZ_CP047046.1"/>
</dbReference>
<organism evidence="2 3">
    <name type="scientific">Corynebacterium auriscanis</name>
    <dbReference type="NCBI Taxonomy" id="99807"/>
    <lineage>
        <taxon>Bacteria</taxon>
        <taxon>Bacillati</taxon>
        <taxon>Actinomycetota</taxon>
        <taxon>Actinomycetes</taxon>
        <taxon>Mycobacteriales</taxon>
        <taxon>Corynebacteriaceae</taxon>
        <taxon>Corynebacterium</taxon>
    </lineage>
</organism>
<feature type="compositionally biased region" description="Polar residues" evidence="1">
    <location>
        <begin position="115"/>
        <end position="126"/>
    </location>
</feature>
<feature type="region of interest" description="Disordered" evidence="1">
    <location>
        <begin position="115"/>
        <end position="137"/>
    </location>
</feature>
<gene>
    <name evidence="2" type="ORF">MA47_10240</name>
</gene>
<evidence type="ECO:0000313" key="3">
    <source>
        <dbReference type="Proteomes" id="UP000030145"/>
    </source>
</evidence>
<dbReference type="Proteomes" id="UP000030145">
    <property type="component" value="Unassembled WGS sequence"/>
</dbReference>
<keyword evidence="3" id="KW-1185">Reference proteome</keyword>
<dbReference type="Pfam" id="PF20079">
    <property type="entry name" value="DUF6474"/>
    <property type="match status" value="1"/>
</dbReference>
<dbReference type="GeneID" id="300551916"/>
<protein>
    <submittedName>
        <fullName evidence="2">Uncharacterized protein</fullName>
    </submittedName>
</protein>
<name>A0A0A2DJM8_9CORY</name>
<dbReference type="InterPro" id="IPR045522">
    <property type="entry name" value="DUF6474"/>
</dbReference>
<comment type="caution">
    <text evidence="2">The sequence shown here is derived from an EMBL/GenBank/DDBJ whole genome shotgun (WGS) entry which is preliminary data.</text>
</comment>
<evidence type="ECO:0000256" key="1">
    <source>
        <dbReference type="SAM" id="MobiDB-lite"/>
    </source>
</evidence>
<proteinExistence type="predicted"/>
<sequence>MGLLSKMRKRRQEKKAAYKAAKLRAKAEAKADAKLEKRKDKYLRKTAKQVRKYDAKELKARRKHEEYMAKNALQQIKAGRFNKNNVARYATALRTAAPAALPLLYRAMVQIQENSEGSRASRSGVTRRSMAAFSGEGAPQRARIKAVRDAVKRGVPNGFAKDIDERLDTLEDAVRNAEAMPPSQQRRLLGSVSTELDLIESQIAEKSV</sequence>
<evidence type="ECO:0000313" key="2">
    <source>
        <dbReference type="EMBL" id="KGM18114.1"/>
    </source>
</evidence>
<dbReference type="EMBL" id="JRVJ01000022">
    <property type="protein sequence ID" value="KGM18114.1"/>
    <property type="molecule type" value="Genomic_DNA"/>
</dbReference>
<accession>A0A0A2DJM8</accession>
<dbReference type="AlphaFoldDB" id="A0A0A2DJM8"/>